<reference evidence="2" key="1">
    <citation type="submission" date="2020-02" db="EMBL/GenBank/DDBJ databases">
        <authorList>
            <person name="Meier V. D."/>
        </authorList>
    </citation>
    <scope>NUCLEOTIDE SEQUENCE</scope>
    <source>
        <strain evidence="2">AVDCRST_MAG01</strain>
    </source>
</reference>
<evidence type="ECO:0000256" key="1">
    <source>
        <dbReference type="SAM" id="Phobius"/>
    </source>
</evidence>
<evidence type="ECO:0000313" key="2">
    <source>
        <dbReference type="EMBL" id="CAA9421268.1"/>
    </source>
</evidence>
<sequence length="252" mass="26468">MRARVEEGEHVTKAFFGKVMWVGRATTFCVGLAVVLVVAFGVGTTALAAVPGDPFKLGRANVVDRITTLVGSATGPLLRVDNDGAGTALDLRVGDSGAPPDAKPAPPMSVDSQARVTNLNADELDGKDAEAFLPADAKAKDAEMLDGLDSERFMRRPSYVPMVKSAADSSRHKAVTASCPPKHLAIGASTRITATDSPETGSEVPVGLTASYGGTGGWRVEAQEMAEWEGEWYLRVTPICVFDEPDIVPAAQ</sequence>
<proteinExistence type="predicted"/>
<feature type="transmembrane region" description="Helical" evidence="1">
    <location>
        <begin position="25"/>
        <end position="50"/>
    </location>
</feature>
<keyword evidence="1" id="KW-0812">Transmembrane</keyword>
<dbReference type="EMBL" id="CADCUW010000319">
    <property type="protein sequence ID" value="CAA9421268.1"/>
    <property type="molecule type" value="Genomic_DNA"/>
</dbReference>
<keyword evidence="1" id="KW-1133">Transmembrane helix</keyword>
<name>A0A6J4PQG1_9ACTN</name>
<dbReference type="AlphaFoldDB" id="A0A6J4PQG1"/>
<gene>
    <name evidence="2" type="ORF">AVDCRST_MAG01-01-2292</name>
</gene>
<protein>
    <submittedName>
        <fullName evidence="2">Uncharacterized protein</fullName>
    </submittedName>
</protein>
<accession>A0A6J4PQG1</accession>
<organism evidence="2">
    <name type="scientific">uncultured Rubrobacteraceae bacterium</name>
    <dbReference type="NCBI Taxonomy" id="349277"/>
    <lineage>
        <taxon>Bacteria</taxon>
        <taxon>Bacillati</taxon>
        <taxon>Actinomycetota</taxon>
        <taxon>Rubrobacteria</taxon>
        <taxon>Rubrobacterales</taxon>
        <taxon>Rubrobacteraceae</taxon>
        <taxon>environmental samples</taxon>
    </lineage>
</organism>
<keyword evidence="1" id="KW-0472">Membrane</keyword>